<feature type="chain" id="PRO_5038699707" evidence="1">
    <location>
        <begin position="21"/>
        <end position="96"/>
    </location>
</feature>
<dbReference type="PROSITE" id="PS51257">
    <property type="entry name" value="PROKAR_LIPOPROTEIN"/>
    <property type="match status" value="1"/>
</dbReference>
<dbReference type="Proteomes" id="UP000272238">
    <property type="component" value="Unassembled WGS sequence"/>
</dbReference>
<comment type="caution">
    <text evidence="2">The sequence shown here is derived from an EMBL/GenBank/DDBJ whole genome shotgun (WGS) entry which is preliminary data.</text>
</comment>
<evidence type="ECO:0000313" key="3">
    <source>
        <dbReference type="Proteomes" id="UP000272238"/>
    </source>
</evidence>
<organism evidence="2 3">
    <name type="scientific">Ureibacillus endophyticus</name>
    <dbReference type="NCBI Taxonomy" id="1978490"/>
    <lineage>
        <taxon>Bacteria</taxon>
        <taxon>Bacillati</taxon>
        <taxon>Bacillota</taxon>
        <taxon>Bacilli</taxon>
        <taxon>Bacillales</taxon>
        <taxon>Caryophanaceae</taxon>
        <taxon>Ureibacillus</taxon>
    </lineage>
</organism>
<name>A0A494YRZ6_9BACL</name>
<sequence>MRKILLLLFSILIFALSACQESDEAEVKKEVSETEVKDFIMEFKMITHNVPVPEEAYEVNVLEKVKPYLNDDWYERNEKDKRVMFPRTYVSVSGLE</sequence>
<evidence type="ECO:0000313" key="2">
    <source>
        <dbReference type="EMBL" id="RKQ12435.1"/>
    </source>
</evidence>
<keyword evidence="1" id="KW-0732">Signal</keyword>
<reference evidence="2 3" key="1">
    <citation type="journal article" date="2016" name="Antonie Van Leeuwenhoek">
        <title>Lysinibacillus endophyticus sp. nov., an indole-3-acetic acid producing endophytic bacterium isolated from corn root (Zea mays cv. Xinken-5).</title>
        <authorList>
            <person name="Yu J."/>
            <person name="Guan X."/>
            <person name="Liu C."/>
            <person name="Xiang W."/>
            <person name="Yu Z."/>
            <person name="Liu X."/>
            <person name="Wang G."/>
        </authorList>
    </citation>
    <scope>NUCLEOTIDE SEQUENCE [LARGE SCALE GENOMIC DNA]</scope>
    <source>
        <strain evidence="2 3">DSM 100506</strain>
    </source>
</reference>
<gene>
    <name evidence="2" type="ORF">D8M03_16960</name>
</gene>
<dbReference type="RefSeq" id="WP_121215981.1">
    <property type="nucleotide sequence ID" value="NZ_JBBYAH010000001.1"/>
</dbReference>
<keyword evidence="3" id="KW-1185">Reference proteome</keyword>
<feature type="signal peptide" evidence="1">
    <location>
        <begin position="1"/>
        <end position="20"/>
    </location>
</feature>
<evidence type="ECO:0000256" key="1">
    <source>
        <dbReference type="SAM" id="SignalP"/>
    </source>
</evidence>
<dbReference type="EMBL" id="RBZN01000084">
    <property type="protein sequence ID" value="RKQ12435.1"/>
    <property type="molecule type" value="Genomic_DNA"/>
</dbReference>
<protein>
    <submittedName>
        <fullName evidence="2">Uncharacterized protein</fullName>
    </submittedName>
</protein>
<accession>A0A494YRZ6</accession>
<proteinExistence type="predicted"/>
<dbReference type="AlphaFoldDB" id="A0A494YRZ6"/>